<name>Q6EB77_CAMJU</name>
<feature type="non-terminal residue" evidence="2">
    <location>
        <position position="1"/>
    </location>
</feature>
<dbReference type="AlphaFoldDB" id="Q6EB77"/>
<accession>Q6EB77</accession>
<keyword evidence="1" id="KW-0472">Membrane</keyword>
<feature type="transmembrane region" description="Helical" evidence="1">
    <location>
        <begin position="14"/>
        <end position="41"/>
    </location>
</feature>
<evidence type="ECO:0000313" key="2">
    <source>
        <dbReference type="EMBL" id="AAS99008.1"/>
    </source>
</evidence>
<proteinExistence type="predicted"/>
<keyword evidence="1" id="KW-1133">Transmembrane helix</keyword>
<reference evidence="2" key="1">
    <citation type="journal article" date="2004" name="J. Bacteriol.">
        <title>Identification of Campylobacter jejuni ATCC 43431-specific genes by whole microbial genome comparisons.</title>
        <authorList>
            <person name="Poly F."/>
            <person name="Threadgill D."/>
            <person name="Stintzi A."/>
        </authorList>
    </citation>
    <scope>NUCLEOTIDE SEQUENCE</scope>
    <source>
        <strain evidence="2">TGH 9011</strain>
    </source>
</reference>
<keyword evidence="1" id="KW-0812">Transmembrane</keyword>
<dbReference type="EMBL" id="AY501940">
    <property type="protein sequence ID" value="AAS99008.1"/>
    <property type="molecule type" value="Genomic_DNA"/>
</dbReference>
<protein>
    <submittedName>
        <fullName evidence="2">Tgh052</fullName>
    </submittedName>
</protein>
<sequence length="62" mass="7506">LSDFFLGIVFTRTYIIAFCSVCVFCAIIYIYIFIFCFYFVFTNPIYHHKFTNIKLLFSIFIF</sequence>
<evidence type="ECO:0000256" key="1">
    <source>
        <dbReference type="SAM" id="Phobius"/>
    </source>
</evidence>
<organism evidence="2">
    <name type="scientific">Campylobacter jejuni</name>
    <dbReference type="NCBI Taxonomy" id="197"/>
    <lineage>
        <taxon>Bacteria</taxon>
        <taxon>Pseudomonadati</taxon>
        <taxon>Campylobacterota</taxon>
        <taxon>Epsilonproteobacteria</taxon>
        <taxon>Campylobacterales</taxon>
        <taxon>Campylobacteraceae</taxon>
        <taxon>Campylobacter</taxon>
    </lineage>
</organism>